<name>A0A438FTN5_VITVI</name>
<dbReference type="AlphaFoldDB" id="A0A438FTN5"/>
<dbReference type="EMBL" id="QGNW01000743">
    <property type="protein sequence ID" value="RVW63315.1"/>
    <property type="molecule type" value="Genomic_DNA"/>
</dbReference>
<comment type="caution">
    <text evidence="1">The sequence shown here is derived from an EMBL/GenBank/DDBJ whole genome shotgun (WGS) entry which is preliminary data.</text>
</comment>
<accession>A0A438FTN5</accession>
<dbReference type="Proteomes" id="UP000288805">
    <property type="component" value="Unassembled WGS sequence"/>
</dbReference>
<protein>
    <submittedName>
        <fullName evidence="1">Uncharacterized protein</fullName>
    </submittedName>
</protein>
<evidence type="ECO:0000313" key="2">
    <source>
        <dbReference type="Proteomes" id="UP000288805"/>
    </source>
</evidence>
<evidence type="ECO:0000313" key="1">
    <source>
        <dbReference type="EMBL" id="RVW63315.1"/>
    </source>
</evidence>
<gene>
    <name evidence="1" type="ORF">CK203_058274</name>
</gene>
<proteinExistence type="predicted"/>
<reference evidence="1 2" key="1">
    <citation type="journal article" date="2018" name="PLoS Genet.">
        <title>Population sequencing reveals clonal diversity and ancestral inbreeding in the grapevine cultivar Chardonnay.</title>
        <authorList>
            <person name="Roach M.J."/>
            <person name="Johnson D.L."/>
            <person name="Bohlmann J."/>
            <person name="van Vuuren H.J."/>
            <person name="Jones S.J."/>
            <person name="Pretorius I.S."/>
            <person name="Schmidt S.A."/>
            <person name="Borneman A.R."/>
        </authorList>
    </citation>
    <scope>NUCLEOTIDE SEQUENCE [LARGE SCALE GENOMIC DNA]</scope>
    <source>
        <strain evidence="2">cv. Chardonnay</strain>
        <tissue evidence="1">Leaf</tissue>
    </source>
</reference>
<sequence length="85" mass="9442">MKGSMMVANKGNDLKVNTANNKRIGWLRASMIIRISYGALIVERLDIHGRNIGNFMASQPHLAKSEVTMEASRGIMGKHICLLFN</sequence>
<organism evidence="1 2">
    <name type="scientific">Vitis vinifera</name>
    <name type="common">Grape</name>
    <dbReference type="NCBI Taxonomy" id="29760"/>
    <lineage>
        <taxon>Eukaryota</taxon>
        <taxon>Viridiplantae</taxon>
        <taxon>Streptophyta</taxon>
        <taxon>Embryophyta</taxon>
        <taxon>Tracheophyta</taxon>
        <taxon>Spermatophyta</taxon>
        <taxon>Magnoliopsida</taxon>
        <taxon>eudicotyledons</taxon>
        <taxon>Gunneridae</taxon>
        <taxon>Pentapetalae</taxon>
        <taxon>rosids</taxon>
        <taxon>Vitales</taxon>
        <taxon>Vitaceae</taxon>
        <taxon>Viteae</taxon>
        <taxon>Vitis</taxon>
    </lineage>
</organism>